<dbReference type="NCBIfam" id="TIGR01951">
    <property type="entry name" value="nusB"/>
    <property type="match status" value="1"/>
</dbReference>
<evidence type="ECO:0000256" key="1">
    <source>
        <dbReference type="ARBA" id="ARBA00005952"/>
    </source>
</evidence>
<evidence type="ECO:0000256" key="3">
    <source>
        <dbReference type="ARBA" id="ARBA00022884"/>
    </source>
</evidence>
<dbReference type="OrthoDB" id="9789556at2"/>
<evidence type="ECO:0000259" key="8">
    <source>
        <dbReference type="Pfam" id="PF01029"/>
    </source>
</evidence>
<dbReference type="EMBL" id="CP031222">
    <property type="protein sequence ID" value="AXI01511.1"/>
    <property type="molecule type" value="Genomic_DNA"/>
</dbReference>
<comment type="similarity">
    <text evidence="1 6">Belongs to the NusB family.</text>
</comment>
<proteinExistence type="inferred from homology"/>
<dbReference type="GO" id="GO:0005829">
    <property type="term" value="C:cytosol"/>
    <property type="evidence" value="ECO:0007669"/>
    <property type="project" value="TreeGrafter"/>
</dbReference>
<feature type="region of interest" description="Disordered" evidence="7">
    <location>
        <begin position="154"/>
        <end position="177"/>
    </location>
</feature>
<evidence type="ECO:0000256" key="4">
    <source>
        <dbReference type="ARBA" id="ARBA00023015"/>
    </source>
</evidence>
<dbReference type="InterPro" id="IPR006027">
    <property type="entry name" value="NusB_RsmB_TIM44"/>
</dbReference>
<accession>A0A345P2K2</accession>
<dbReference type="AlphaFoldDB" id="A0A345P2K2"/>
<dbReference type="HAMAP" id="MF_00073">
    <property type="entry name" value="NusB"/>
    <property type="match status" value="1"/>
</dbReference>
<comment type="function">
    <text evidence="6">Involved in transcription antitermination. Required for transcription of ribosomal RNA (rRNA) genes. Binds specifically to the boxA antiterminator sequence of the ribosomal RNA (rrn) operons.</text>
</comment>
<sequence length="177" mass="20276">MTINRESLIKGYPTTFAAKRKARRFAMQGLYEWLLTNNPAHEIEARTRSENHMNKTDIFYYHELLSQTIQQNESLDEILDPAIDRELDALNVVERAILLLGVYEMRERLEIPYAVVIDEGVELAKHFGATDSHKYINGVLDKLARQLRPEEFAAGRAARKAATQPRTDSDTTDLDSL</sequence>
<evidence type="ECO:0000256" key="5">
    <source>
        <dbReference type="ARBA" id="ARBA00023163"/>
    </source>
</evidence>
<keyword evidence="4 6" id="KW-0805">Transcription regulation</keyword>
<keyword evidence="3 6" id="KW-0694">RNA-binding</keyword>
<evidence type="ECO:0000256" key="2">
    <source>
        <dbReference type="ARBA" id="ARBA00022814"/>
    </source>
</evidence>
<evidence type="ECO:0000256" key="6">
    <source>
        <dbReference type="HAMAP-Rule" id="MF_00073"/>
    </source>
</evidence>
<dbReference type="Pfam" id="PF01029">
    <property type="entry name" value="NusB"/>
    <property type="match status" value="1"/>
</dbReference>
<dbReference type="Proteomes" id="UP000253940">
    <property type="component" value="Chromosome"/>
</dbReference>
<dbReference type="Gene3D" id="1.10.940.10">
    <property type="entry name" value="NusB-like"/>
    <property type="match status" value="1"/>
</dbReference>
<dbReference type="GO" id="GO:0003723">
    <property type="term" value="F:RNA binding"/>
    <property type="evidence" value="ECO:0007669"/>
    <property type="project" value="UniProtKB-UniRule"/>
</dbReference>
<dbReference type="SUPFAM" id="SSF48013">
    <property type="entry name" value="NusB-like"/>
    <property type="match status" value="1"/>
</dbReference>
<dbReference type="PANTHER" id="PTHR11078">
    <property type="entry name" value="N UTILIZATION SUBSTANCE PROTEIN B-RELATED"/>
    <property type="match status" value="1"/>
</dbReference>
<evidence type="ECO:0000256" key="7">
    <source>
        <dbReference type="SAM" id="MobiDB-lite"/>
    </source>
</evidence>
<reference evidence="9 10" key="1">
    <citation type="submission" date="2018-07" db="EMBL/GenBank/DDBJ databases">
        <title>Genome sequencing of Moraxellaceae gen. HYN0046.</title>
        <authorList>
            <person name="Kim M."/>
            <person name="Yi H."/>
        </authorList>
    </citation>
    <scope>NUCLEOTIDE SEQUENCE [LARGE SCALE GENOMIC DNA]</scope>
    <source>
        <strain evidence="9 10">HYN0046</strain>
    </source>
</reference>
<dbReference type="PANTHER" id="PTHR11078:SF3">
    <property type="entry name" value="ANTITERMINATION NUSB DOMAIN-CONTAINING PROTEIN"/>
    <property type="match status" value="1"/>
</dbReference>
<organism evidence="9 10">
    <name type="scientific">Aquirhabdus parva</name>
    <dbReference type="NCBI Taxonomy" id="2283318"/>
    <lineage>
        <taxon>Bacteria</taxon>
        <taxon>Pseudomonadati</taxon>
        <taxon>Pseudomonadota</taxon>
        <taxon>Gammaproteobacteria</taxon>
        <taxon>Moraxellales</taxon>
        <taxon>Moraxellaceae</taxon>
        <taxon>Aquirhabdus</taxon>
    </lineage>
</organism>
<evidence type="ECO:0000313" key="9">
    <source>
        <dbReference type="EMBL" id="AXI01511.1"/>
    </source>
</evidence>
<dbReference type="InterPro" id="IPR011605">
    <property type="entry name" value="NusB_fam"/>
</dbReference>
<feature type="domain" description="NusB/RsmB/TIM44" evidence="8">
    <location>
        <begin position="20"/>
        <end position="145"/>
    </location>
</feature>
<gene>
    <name evidence="6" type="primary">nusB</name>
    <name evidence="9" type="ORF">HYN46_00505</name>
</gene>
<dbReference type="InterPro" id="IPR035926">
    <property type="entry name" value="NusB-like_sf"/>
</dbReference>
<keyword evidence="2 6" id="KW-0889">Transcription antitermination</keyword>
<dbReference type="KEGG" id="mbah:HYN46_00505"/>
<dbReference type="GO" id="GO:0031564">
    <property type="term" value="P:transcription antitermination"/>
    <property type="evidence" value="ECO:0007669"/>
    <property type="project" value="UniProtKB-KW"/>
</dbReference>
<keyword evidence="10" id="KW-1185">Reference proteome</keyword>
<name>A0A345P2K2_9GAMM</name>
<dbReference type="GO" id="GO:0006353">
    <property type="term" value="P:DNA-templated transcription termination"/>
    <property type="evidence" value="ECO:0007669"/>
    <property type="project" value="UniProtKB-UniRule"/>
</dbReference>
<evidence type="ECO:0000313" key="10">
    <source>
        <dbReference type="Proteomes" id="UP000253940"/>
    </source>
</evidence>
<keyword evidence="5 6" id="KW-0804">Transcription</keyword>
<protein>
    <recommendedName>
        <fullName evidence="6">Transcription antitermination protein NusB</fullName>
    </recommendedName>
    <alternativeName>
        <fullName evidence="6">Antitermination factor NusB</fullName>
    </alternativeName>
</protein>